<dbReference type="InterPro" id="IPR044843">
    <property type="entry name" value="Trans_IPPS_bact-type"/>
</dbReference>
<dbReference type="SFLD" id="SFLDG01018">
    <property type="entry name" value="Squalene/Phytoene_Synthase_Lik"/>
    <property type="match status" value="1"/>
</dbReference>
<dbReference type="Gene3D" id="1.10.600.10">
    <property type="entry name" value="Farnesyl Diphosphate Synthase"/>
    <property type="match status" value="1"/>
</dbReference>
<dbReference type="CDD" id="cd00683">
    <property type="entry name" value="Trans_IPPS_HH"/>
    <property type="match status" value="1"/>
</dbReference>
<protein>
    <submittedName>
        <fullName evidence="3">Phytoene/squalene synthase family protein</fullName>
    </submittedName>
</protein>
<evidence type="ECO:0000313" key="4">
    <source>
        <dbReference type="Proteomes" id="UP001589810"/>
    </source>
</evidence>
<dbReference type="PROSITE" id="PS01045">
    <property type="entry name" value="SQUALEN_PHYTOEN_SYN_2"/>
    <property type="match status" value="1"/>
</dbReference>
<name>A0ABV6MIF2_9PSEU</name>
<accession>A0ABV6MIF2</accession>
<evidence type="ECO:0000256" key="1">
    <source>
        <dbReference type="ARBA" id="ARBA00004684"/>
    </source>
</evidence>
<dbReference type="SFLD" id="SFLDS00005">
    <property type="entry name" value="Isoprenoid_Synthase_Type_I"/>
    <property type="match status" value="1"/>
</dbReference>
<comment type="caution">
    <text evidence="3">The sequence shown here is derived from an EMBL/GenBank/DDBJ whole genome shotgun (WGS) entry which is preliminary data.</text>
</comment>
<comment type="pathway">
    <text evidence="1">Carotenoid biosynthesis; phytoene biosynthesis.</text>
</comment>
<dbReference type="RefSeq" id="WP_273938837.1">
    <property type="nucleotide sequence ID" value="NZ_CP097263.1"/>
</dbReference>
<dbReference type="InterPro" id="IPR033904">
    <property type="entry name" value="Trans_IPPS_HH"/>
</dbReference>
<dbReference type="InterPro" id="IPR019845">
    <property type="entry name" value="Squalene/phytoene_synthase_CS"/>
</dbReference>
<evidence type="ECO:0000313" key="3">
    <source>
        <dbReference type="EMBL" id="MFC0540073.1"/>
    </source>
</evidence>
<proteinExistence type="predicted"/>
<keyword evidence="4" id="KW-1185">Reference proteome</keyword>
<dbReference type="InterPro" id="IPR008949">
    <property type="entry name" value="Isoprenoid_synthase_dom_sf"/>
</dbReference>
<reference evidence="3 4" key="1">
    <citation type="submission" date="2024-09" db="EMBL/GenBank/DDBJ databases">
        <authorList>
            <person name="Sun Q."/>
            <person name="Mori K."/>
        </authorList>
    </citation>
    <scope>NUCLEOTIDE SEQUENCE [LARGE SCALE GENOMIC DNA]</scope>
    <source>
        <strain evidence="3 4">TBRC 1432</strain>
    </source>
</reference>
<dbReference type="SUPFAM" id="SSF48576">
    <property type="entry name" value="Terpenoid synthases"/>
    <property type="match status" value="1"/>
</dbReference>
<gene>
    <name evidence="3" type="ORF">ACFFH7_01205</name>
</gene>
<keyword evidence="2" id="KW-0808">Transferase</keyword>
<dbReference type="Pfam" id="PF00494">
    <property type="entry name" value="SQS_PSY"/>
    <property type="match status" value="1"/>
</dbReference>
<evidence type="ECO:0000256" key="2">
    <source>
        <dbReference type="ARBA" id="ARBA00022679"/>
    </source>
</evidence>
<dbReference type="PANTHER" id="PTHR31480">
    <property type="entry name" value="BIFUNCTIONAL LYCOPENE CYCLASE/PHYTOENE SYNTHASE"/>
    <property type="match status" value="1"/>
</dbReference>
<organism evidence="3 4">
    <name type="scientific">Kutzneria chonburiensis</name>
    <dbReference type="NCBI Taxonomy" id="1483604"/>
    <lineage>
        <taxon>Bacteria</taxon>
        <taxon>Bacillati</taxon>
        <taxon>Actinomycetota</taxon>
        <taxon>Actinomycetes</taxon>
        <taxon>Pseudonocardiales</taxon>
        <taxon>Pseudonocardiaceae</taxon>
        <taxon>Kutzneria</taxon>
    </lineage>
</organism>
<dbReference type="SFLD" id="SFLDG01212">
    <property type="entry name" value="Phytoene_synthase_like"/>
    <property type="match status" value="1"/>
</dbReference>
<dbReference type="InterPro" id="IPR002060">
    <property type="entry name" value="Squ/phyt_synthse"/>
</dbReference>
<sequence>MSLTVSDLPGAYAQCRRLNAHHGKTFYLATLLLPADRRPAVHALYGFARLADEVVDNPGSSPAVELDTLEQQLKAALTGVVDHPVLAALADTVRRYGIEHRLFEEFLASMRMDLHQCEYASYAELRTYMRGSAEVIGLQMLPVLGAEDGAEPYAAALGEAFQLTNFLRDVAEDLDRGRVYLPADELAAFGVDRALLEWCRASGRRDARVRAAMAHLAARTRAVYRHAAPGIALLGPESRPCVSVAFTLYQGILDELAASDYDVFGPRAVVPTSRRLAVALPGLVRALLSR</sequence>
<dbReference type="Proteomes" id="UP001589810">
    <property type="component" value="Unassembled WGS sequence"/>
</dbReference>
<dbReference type="EMBL" id="JBHLUD010000001">
    <property type="protein sequence ID" value="MFC0540073.1"/>
    <property type="molecule type" value="Genomic_DNA"/>
</dbReference>